<proteinExistence type="predicted"/>
<sequence>MANVTPFNILCWQHFGWAPQEAKKQMVTSEVLGPNPRLLFQLYALEQSSYYQKVLEEKDSRFEDIVDAYLAFLQVTVVNPAMDKALEFLQKLASDARNGKIPKKQNMFWFSLEASFKKRRPYSVPAKGKASTVGFCSVSSKY</sequence>
<organism evidence="1">
    <name type="scientific">Populus alba</name>
    <name type="common">White poplar</name>
    <dbReference type="NCBI Taxonomy" id="43335"/>
    <lineage>
        <taxon>Eukaryota</taxon>
        <taxon>Viridiplantae</taxon>
        <taxon>Streptophyta</taxon>
        <taxon>Embryophyta</taxon>
        <taxon>Tracheophyta</taxon>
        <taxon>Spermatophyta</taxon>
        <taxon>Magnoliopsida</taxon>
        <taxon>eudicotyledons</taxon>
        <taxon>Gunneridae</taxon>
        <taxon>Pentapetalae</taxon>
        <taxon>rosids</taxon>
        <taxon>fabids</taxon>
        <taxon>Malpighiales</taxon>
        <taxon>Salicaceae</taxon>
        <taxon>Saliceae</taxon>
        <taxon>Populus</taxon>
    </lineage>
</organism>
<comment type="caution">
    <text evidence="1">The sequence shown here is derived from an EMBL/GenBank/DDBJ whole genome shotgun (WGS) entry which is preliminary data.</text>
</comment>
<protein>
    <submittedName>
        <fullName evidence="1">Uncharacterized protein</fullName>
    </submittedName>
</protein>
<dbReference type="EMBL" id="RCHU01000001">
    <property type="protein sequence ID" value="TKS18470.1"/>
    <property type="molecule type" value="Genomic_DNA"/>
</dbReference>
<dbReference type="AlphaFoldDB" id="A0A4U5R3Z2"/>
<dbReference type="STRING" id="43335.A0A4U5R3Z2"/>
<name>A0A4U5R3Z2_POPAL</name>
<accession>A0A4U5R3Z2</accession>
<reference evidence="1" key="1">
    <citation type="submission" date="2018-10" db="EMBL/GenBank/DDBJ databases">
        <title>Population genomic analysis revealed the cold adaptation of white poplar.</title>
        <authorList>
            <person name="Liu Y.-J."/>
        </authorList>
    </citation>
    <scope>NUCLEOTIDE SEQUENCE [LARGE SCALE GENOMIC DNA]</scope>
    <source>
        <strain evidence="1">PAL-ZL1</strain>
    </source>
</reference>
<dbReference type="PANTHER" id="PTHR36017">
    <property type="entry name" value="EMBRYO DEFECTIVE 1381"/>
    <property type="match status" value="1"/>
</dbReference>
<gene>
    <name evidence="1" type="ORF">D5086_0000001390</name>
</gene>
<dbReference type="PANTHER" id="PTHR36017:SF1">
    <property type="entry name" value="EMBRYO DEFECTIVE 1381"/>
    <property type="match status" value="1"/>
</dbReference>
<evidence type="ECO:0000313" key="1">
    <source>
        <dbReference type="EMBL" id="TKS18470.1"/>
    </source>
</evidence>